<dbReference type="Proteomes" id="UP001167796">
    <property type="component" value="Unassembled WGS sequence"/>
</dbReference>
<keyword evidence="2" id="KW-1185">Reference proteome</keyword>
<reference evidence="1" key="1">
    <citation type="submission" date="2023-07" db="EMBL/GenBank/DDBJ databases">
        <authorList>
            <person name="Kim M.K."/>
        </authorList>
    </citation>
    <scope>NUCLEOTIDE SEQUENCE</scope>
    <source>
        <strain evidence="1">M29</strain>
    </source>
</reference>
<accession>A0ABT9AHV0</accession>
<dbReference type="SUPFAM" id="SSF52058">
    <property type="entry name" value="L domain-like"/>
    <property type="match status" value="1"/>
</dbReference>
<gene>
    <name evidence="1" type="ORF">Q5H92_17880</name>
</gene>
<dbReference type="Gene3D" id="3.80.10.10">
    <property type="entry name" value="Ribonuclease Inhibitor"/>
    <property type="match status" value="1"/>
</dbReference>
<evidence type="ECO:0008006" key="3">
    <source>
        <dbReference type="Google" id="ProtNLM"/>
    </source>
</evidence>
<dbReference type="EMBL" id="JAUQSX010000009">
    <property type="protein sequence ID" value="MDO7848242.1"/>
    <property type="molecule type" value="Genomic_DNA"/>
</dbReference>
<protein>
    <recommendedName>
        <fullName evidence="3">Leucine-rich repeat domain-containing protein</fullName>
    </recommendedName>
</protein>
<evidence type="ECO:0000313" key="1">
    <source>
        <dbReference type="EMBL" id="MDO7848242.1"/>
    </source>
</evidence>
<evidence type="ECO:0000313" key="2">
    <source>
        <dbReference type="Proteomes" id="UP001167796"/>
    </source>
</evidence>
<proteinExistence type="predicted"/>
<comment type="caution">
    <text evidence="1">The sequence shown here is derived from an EMBL/GenBank/DDBJ whole genome shotgun (WGS) entry which is preliminary data.</text>
</comment>
<organism evidence="1 2">
    <name type="scientific">Hymenobacter mellowenesis</name>
    <dbReference type="NCBI Taxonomy" id="3063995"/>
    <lineage>
        <taxon>Bacteria</taxon>
        <taxon>Pseudomonadati</taxon>
        <taxon>Bacteroidota</taxon>
        <taxon>Cytophagia</taxon>
        <taxon>Cytophagales</taxon>
        <taxon>Hymenobacteraceae</taxon>
        <taxon>Hymenobacter</taxon>
    </lineage>
</organism>
<sequence length="335" mass="38778">MKRFVRIDNPTSKDNDLIQNELKSGKEVILQFASRIYTDEVLANINMLCRESDENLCIRFYSHHSKLFDCKTLLKISYVKCLYIDCLHDVLNLDYLKELKHLKILSLGVFEMRDTEILDSENLKNLTGLFISDTSSKAFNLDYLRKFKKLKSLRIAGHTKNIDAIGELVELNDLSLNAVKKVPVGFINRLKDLKNLSFILGSRENLNEIEENSIENLDIIRVRGFNDLSCIRRFTKLQNLKVEDQIQLSEICFENEFPLLIDLRILNCKSLATLNGMNNLTGLESLVVYQTNIDFDKFIEQTFSNNLKTFGFYTTKAKADRVIKEVLEARGYCCR</sequence>
<dbReference type="RefSeq" id="WP_305012921.1">
    <property type="nucleotide sequence ID" value="NZ_JAUQSX010000009.1"/>
</dbReference>
<name>A0ABT9AHV0_9BACT</name>
<dbReference type="InterPro" id="IPR032675">
    <property type="entry name" value="LRR_dom_sf"/>
</dbReference>